<evidence type="ECO:0000256" key="5">
    <source>
        <dbReference type="ARBA" id="ARBA00022692"/>
    </source>
</evidence>
<dbReference type="GO" id="GO:0005886">
    <property type="term" value="C:plasma membrane"/>
    <property type="evidence" value="ECO:0007669"/>
    <property type="project" value="UniProtKB-SubCell"/>
</dbReference>
<keyword evidence="6 8" id="KW-1133">Transmembrane helix</keyword>
<evidence type="ECO:0000256" key="3">
    <source>
        <dbReference type="ARBA" id="ARBA00022475"/>
    </source>
</evidence>
<comment type="similarity">
    <text evidence="8">Belongs to the MenA family. Type 1 subfamily.</text>
</comment>
<evidence type="ECO:0000313" key="11">
    <source>
        <dbReference type="EMBL" id="UQF80017.1"/>
    </source>
</evidence>
<evidence type="ECO:0000256" key="10">
    <source>
        <dbReference type="SAM" id="MobiDB-lite"/>
    </source>
</evidence>
<feature type="transmembrane region" description="Helical" evidence="8">
    <location>
        <begin position="184"/>
        <end position="204"/>
    </location>
</feature>
<dbReference type="GO" id="GO:0009234">
    <property type="term" value="P:menaquinone biosynthetic process"/>
    <property type="evidence" value="ECO:0007669"/>
    <property type="project" value="UniProtKB-UniRule"/>
</dbReference>
<keyword evidence="7 8" id="KW-0472">Membrane</keyword>
<feature type="transmembrane region" description="Helical" evidence="8">
    <location>
        <begin position="139"/>
        <end position="155"/>
    </location>
</feature>
<evidence type="ECO:0000313" key="12">
    <source>
        <dbReference type="Proteomes" id="UP000830236"/>
    </source>
</evidence>
<dbReference type="HAMAP" id="MF_01937">
    <property type="entry name" value="MenA_1"/>
    <property type="match status" value="1"/>
</dbReference>
<comment type="function">
    <text evidence="8">Conversion of 1,4-dihydroxy-2-naphthoate (DHNA) to demethylmenaquinone (DMK).</text>
</comment>
<name>A0A9E7AMM3_9ACTO</name>
<dbReference type="InterPro" id="IPR026046">
    <property type="entry name" value="UBIAD1"/>
</dbReference>
<dbReference type="EMBL" id="CP097095">
    <property type="protein sequence ID" value="UQF80017.1"/>
    <property type="molecule type" value="Genomic_DNA"/>
</dbReference>
<accession>A0A9E7AMM3</accession>
<keyword evidence="2 8" id="KW-0474">Menaquinone biosynthesis</keyword>
<feature type="transmembrane region" description="Helical" evidence="8">
    <location>
        <begin position="324"/>
        <end position="348"/>
    </location>
</feature>
<evidence type="ECO:0000256" key="1">
    <source>
        <dbReference type="ARBA" id="ARBA00004141"/>
    </source>
</evidence>
<comment type="pathway">
    <text evidence="8">Quinol/quinone metabolism; menaquinone biosynthesis; menaquinol from 1,4-dihydroxy-2-naphthoate: step 1/2.</text>
</comment>
<dbReference type="GO" id="GO:0046428">
    <property type="term" value="F:1,4-dihydroxy-2-naphthoate polyprenyltransferase activity"/>
    <property type="evidence" value="ECO:0007669"/>
    <property type="project" value="UniProtKB-UniRule"/>
</dbReference>
<proteinExistence type="inferred from homology"/>
<feature type="transmembrane region" description="Helical" evidence="8">
    <location>
        <begin position="290"/>
        <end position="312"/>
    </location>
</feature>
<keyword evidence="3 8" id="KW-1003">Cell membrane</keyword>
<dbReference type="InterPro" id="IPR000537">
    <property type="entry name" value="UbiA_prenyltransferase"/>
</dbReference>
<evidence type="ECO:0000256" key="9">
    <source>
        <dbReference type="NCBIfam" id="TIGR00751"/>
    </source>
</evidence>
<feature type="transmembrane region" description="Helical" evidence="8">
    <location>
        <begin position="264"/>
        <end position="284"/>
    </location>
</feature>
<dbReference type="Pfam" id="PF01040">
    <property type="entry name" value="UbiA"/>
    <property type="match status" value="1"/>
</dbReference>
<dbReference type="Proteomes" id="UP000830236">
    <property type="component" value="Chromosome"/>
</dbReference>
<reference evidence="11" key="1">
    <citation type="submission" date="2022-05" db="EMBL/GenBank/DDBJ databases">
        <title>Using nanopore sequencing to obtain complete genomes from saliva samples.</title>
        <authorList>
            <person name="Baker J.L."/>
        </authorList>
    </citation>
    <scope>NUCLEOTIDE SEQUENCE</scope>
    <source>
        <strain evidence="11">JCVI-JB-Ag32</strain>
    </source>
</reference>
<dbReference type="Gene3D" id="1.10.357.140">
    <property type="entry name" value="UbiA prenyltransferase"/>
    <property type="match status" value="1"/>
</dbReference>
<evidence type="ECO:0000256" key="6">
    <source>
        <dbReference type="ARBA" id="ARBA00022989"/>
    </source>
</evidence>
<evidence type="ECO:0000256" key="2">
    <source>
        <dbReference type="ARBA" id="ARBA00022428"/>
    </source>
</evidence>
<dbReference type="AlphaFoldDB" id="A0A9E7AMM3"/>
<dbReference type="NCBIfam" id="NF004751">
    <property type="entry name" value="PRK06080.1-3"/>
    <property type="match status" value="1"/>
</dbReference>
<evidence type="ECO:0000256" key="8">
    <source>
        <dbReference type="HAMAP-Rule" id="MF_01937"/>
    </source>
</evidence>
<feature type="region of interest" description="Disordered" evidence="10">
    <location>
        <begin position="1"/>
        <end position="45"/>
    </location>
</feature>
<gene>
    <name evidence="8" type="primary">menA</name>
    <name evidence="11" type="ORF">M3I41_01700</name>
</gene>
<organism evidence="11 12">
    <name type="scientific">Actinomyces graevenitzii</name>
    <dbReference type="NCBI Taxonomy" id="55565"/>
    <lineage>
        <taxon>Bacteria</taxon>
        <taxon>Bacillati</taxon>
        <taxon>Actinomycetota</taxon>
        <taxon>Actinomycetes</taxon>
        <taxon>Actinomycetales</taxon>
        <taxon>Actinomycetaceae</taxon>
        <taxon>Actinomyces</taxon>
    </lineage>
</organism>
<dbReference type="InterPro" id="IPR044878">
    <property type="entry name" value="UbiA_sf"/>
</dbReference>
<evidence type="ECO:0000256" key="7">
    <source>
        <dbReference type="ARBA" id="ARBA00023136"/>
    </source>
</evidence>
<feature type="transmembrane region" description="Helical" evidence="8">
    <location>
        <begin position="216"/>
        <end position="235"/>
    </location>
</feature>
<evidence type="ECO:0000256" key="4">
    <source>
        <dbReference type="ARBA" id="ARBA00022679"/>
    </source>
</evidence>
<dbReference type="KEGG" id="agh:M3I41_01700"/>
<keyword evidence="4 8" id="KW-0808">Transferase</keyword>
<feature type="transmembrane region" description="Helical" evidence="8">
    <location>
        <begin position="161"/>
        <end position="177"/>
    </location>
</feature>
<feature type="transmembrane region" description="Helical" evidence="8">
    <location>
        <begin position="63"/>
        <end position="80"/>
    </location>
</feature>
<dbReference type="NCBIfam" id="TIGR00751">
    <property type="entry name" value="menA"/>
    <property type="match status" value="1"/>
</dbReference>
<dbReference type="GO" id="GO:0042371">
    <property type="term" value="P:vitamin K biosynthetic process"/>
    <property type="evidence" value="ECO:0007669"/>
    <property type="project" value="TreeGrafter"/>
</dbReference>
<dbReference type="CDD" id="cd13962">
    <property type="entry name" value="PT_UbiA_UBIAD1"/>
    <property type="match status" value="1"/>
</dbReference>
<protein>
    <recommendedName>
        <fullName evidence="8 9">1,4-dihydroxy-2-naphthoate octaprenyltransferase</fullName>
        <shortName evidence="8">DHNA-octaprenyltransferase</shortName>
        <ecNumber evidence="8 9">2.5.1.74</ecNumber>
    </recommendedName>
</protein>
<keyword evidence="5 8" id="KW-0812">Transmembrane</keyword>
<dbReference type="PANTHER" id="PTHR13929:SF0">
    <property type="entry name" value="UBIA PRENYLTRANSFERASE DOMAIN-CONTAINING PROTEIN 1"/>
    <property type="match status" value="1"/>
</dbReference>
<dbReference type="PANTHER" id="PTHR13929">
    <property type="entry name" value="1,4-DIHYDROXY-2-NAPHTHOATE OCTAPRENYLTRANSFERASE"/>
    <property type="match status" value="1"/>
</dbReference>
<dbReference type="EC" id="2.5.1.74" evidence="8 9"/>
<dbReference type="InterPro" id="IPR004657">
    <property type="entry name" value="MenA"/>
</dbReference>
<comment type="catalytic activity">
    <reaction evidence="8">
        <text>an all-trans-polyprenyl diphosphate + 1,4-dihydroxy-2-naphthoate + H(+) = a 2-demethylmenaquinol + CO2 + diphosphate</text>
        <dbReference type="Rhea" id="RHEA:26478"/>
        <dbReference type="Rhea" id="RHEA-COMP:9563"/>
        <dbReference type="Rhea" id="RHEA-COMP:9564"/>
        <dbReference type="ChEBI" id="CHEBI:11173"/>
        <dbReference type="ChEBI" id="CHEBI:15378"/>
        <dbReference type="ChEBI" id="CHEBI:16526"/>
        <dbReference type="ChEBI" id="CHEBI:33019"/>
        <dbReference type="ChEBI" id="CHEBI:55437"/>
        <dbReference type="ChEBI" id="CHEBI:58914"/>
        <dbReference type="EC" id="2.5.1.74"/>
    </reaction>
</comment>
<dbReference type="PIRSF" id="PIRSF005355">
    <property type="entry name" value="UBIAD1"/>
    <property type="match status" value="1"/>
</dbReference>
<feature type="transmembrane region" description="Helical" evidence="8">
    <location>
        <begin position="86"/>
        <end position="105"/>
    </location>
</feature>
<comment type="subcellular location">
    <subcellularLocation>
        <location evidence="8">Cell membrane</location>
        <topology evidence="8">Multi-pass membrane protein</topology>
    </subcellularLocation>
    <subcellularLocation>
        <location evidence="1">Membrane</location>
        <topology evidence="1">Multi-pass membrane protein</topology>
    </subcellularLocation>
</comment>
<sequence>MSEVAPRRPRRPLAMRRSVAQPVPEDLTKVVAEPEPDPEPKAKSAASRLEAAKWAEVVRLRTLPAALAPVLAGSGVAGALGRFDAVAALLAALVALALQIGCNLANDYSDGIRGTDDERTGPARLTASGLVEPVKVKRAAFGCFGAGALFGLILVALSGTWWLIAVGVAAVAAAWFYTGGAKPYGYLGLGEVFVFVFFGLVATAGTTYTQAHAVPWWGWLTAVGVGLIACSLLMVNNLRDIETDPAHGKRTLAVRLGYERASRLYQVMLLAPLVLGLATLWGGAEPGGSLGVLAAVSVVAIVLWGQLALLAWRPVAAKAKGRELIGALKMAGIYELVYGLSLGLALLAV</sequence>